<evidence type="ECO:0000313" key="2">
    <source>
        <dbReference type="Proteomes" id="UP001148629"/>
    </source>
</evidence>
<keyword evidence="2" id="KW-1185">Reference proteome</keyword>
<gene>
    <name evidence="1" type="ORF">NM208_g12327</name>
</gene>
<accession>A0ACC1RSM7</accession>
<name>A0ACC1RSM7_9HYPO</name>
<comment type="caution">
    <text evidence="1">The sequence shown here is derived from an EMBL/GenBank/DDBJ whole genome shotgun (WGS) entry which is preliminary data.</text>
</comment>
<proteinExistence type="predicted"/>
<protein>
    <submittedName>
        <fullName evidence="1">Uncharacterized protein</fullName>
    </submittedName>
</protein>
<evidence type="ECO:0000313" key="1">
    <source>
        <dbReference type="EMBL" id="KAJ3523773.1"/>
    </source>
</evidence>
<sequence length="431" mass="47581">MDESQVPSSCLLDSGDLACPWGNWEVINQALLSYWPQAVSMATLPGEILLSGRFSQREFGSRLRKTLMGEPLLWDYPVTLASAPLAPIADAVAELGRLWSFAARTDETSRLNRKDMPIYTFGTFPIIGTIAKANSTLVLMNTLPSTDLSNSIWDIIKEKSERSSTSPSVTWIDEPSLMQKLNASIAAIVFVPREESSEAYCCTNLAAWMVSGIMRAAGLWNETTPSSPAFSEVIIEHLIAASLTNGLARTSYHSQLRLDLLKEPKDPADLWQGGTWRRQFLLSSPFETKGRKRGHHAFNEPQRPERNTKLNFRAYVDGMAYSSDGSSVKAMIAVLCAYMLVVLAHFTTCLWTGWVSADWGSSPEVAVLVMTAEPSKEFDQTGAGIETLKPYESKVRVKEVDGNLKMFISDGRERSVGEDGAGYVRPNEAYG</sequence>
<dbReference type="Proteomes" id="UP001148629">
    <property type="component" value="Unassembled WGS sequence"/>
</dbReference>
<reference evidence="1" key="1">
    <citation type="submission" date="2022-08" db="EMBL/GenBank/DDBJ databases">
        <title>Genome Sequence of Fusarium decemcellulare.</title>
        <authorList>
            <person name="Buettner E."/>
        </authorList>
    </citation>
    <scope>NUCLEOTIDE SEQUENCE</scope>
    <source>
        <strain evidence="1">Babe19</strain>
    </source>
</reference>
<organism evidence="1 2">
    <name type="scientific">Fusarium decemcellulare</name>
    <dbReference type="NCBI Taxonomy" id="57161"/>
    <lineage>
        <taxon>Eukaryota</taxon>
        <taxon>Fungi</taxon>
        <taxon>Dikarya</taxon>
        <taxon>Ascomycota</taxon>
        <taxon>Pezizomycotina</taxon>
        <taxon>Sordariomycetes</taxon>
        <taxon>Hypocreomycetidae</taxon>
        <taxon>Hypocreales</taxon>
        <taxon>Nectriaceae</taxon>
        <taxon>Fusarium</taxon>
        <taxon>Fusarium decemcellulare species complex</taxon>
    </lineage>
</organism>
<dbReference type="EMBL" id="JANRMS010002193">
    <property type="protein sequence ID" value="KAJ3523773.1"/>
    <property type="molecule type" value="Genomic_DNA"/>
</dbReference>